<feature type="transmembrane region" description="Helical" evidence="14">
    <location>
        <begin position="266"/>
        <end position="288"/>
    </location>
</feature>
<dbReference type="EMBL" id="KE344562">
    <property type="protein sequence ID" value="EXB67291.1"/>
    <property type="molecule type" value="Genomic_DNA"/>
</dbReference>
<evidence type="ECO:0000256" key="11">
    <source>
        <dbReference type="ARBA" id="ARBA00023136"/>
    </source>
</evidence>
<keyword evidence="10" id="KW-0443">Lipid metabolism</keyword>
<dbReference type="InterPro" id="IPR015876">
    <property type="entry name" value="Acyl-CoA_DS"/>
</dbReference>
<dbReference type="Pfam" id="PF00487">
    <property type="entry name" value="FA_desaturase"/>
    <property type="match status" value="1"/>
</dbReference>
<reference evidence="17" key="1">
    <citation type="submission" date="2013-01" db="EMBL/GenBank/DDBJ databases">
        <title>Draft Genome Sequence of a Mulberry Tree, Morus notabilis C.K. Schneid.</title>
        <authorList>
            <person name="He N."/>
            <person name="Zhao S."/>
        </authorList>
    </citation>
    <scope>NUCLEOTIDE SEQUENCE</scope>
</reference>
<evidence type="ECO:0000256" key="10">
    <source>
        <dbReference type="ARBA" id="ARBA00023098"/>
    </source>
</evidence>
<feature type="transmembrane region" description="Helical" evidence="14">
    <location>
        <begin position="148"/>
        <end position="168"/>
    </location>
</feature>
<evidence type="ECO:0000256" key="1">
    <source>
        <dbReference type="ARBA" id="ARBA00004141"/>
    </source>
</evidence>
<dbReference type="Proteomes" id="UP000030645">
    <property type="component" value="Unassembled WGS sequence"/>
</dbReference>
<evidence type="ECO:0000256" key="13">
    <source>
        <dbReference type="RuleBase" id="RU000581"/>
    </source>
</evidence>
<dbReference type="AlphaFoldDB" id="W9REG2"/>
<keyword evidence="9" id="KW-0408">Iron</keyword>
<sequence length="391" mass="44628">MALVTSRPSNPKSQISLPLRRTTRRFGSNVVPLRPVSRLPIFPKSGINEQKPAKVVKSAKRLTHFLHANSNGTVKAIPNAAFGEATEAEPEPPVVSGKRILLSDVVVEKPRRVFWGRKWNSLDMGTAGVVLATHLLSLFAPFHFNWGAFWVAIALYVVTGLFGITLSFHRNLSHRSFKLPKWLEYLFAYCGVLALQGNPIDWVSTHRYHHQFCDSERDPHSPTEGFWFSHMSWLFDTNSVIERCGAPNNVSDLEKQPFYKFMRSSYILHPIALGVLLYAVGGFPFLVWGMGVRVIWVYHITWLVNSACHVWGKQAWKTGDLSRNNWWVALLAFGEGWHNNHHAFEYSARHGLEWWQLDMTWCVVRLLQAIGFATDVKVPNETQKQRMALNN</sequence>
<evidence type="ECO:0000256" key="5">
    <source>
        <dbReference type="ARBA" id="ARBA00022692"/>
    </source>
</evidence>
<comment type="domain">
    <text evidence="13">The histidine box domains are involved in binding the catalytic metal ions.</text>
</comment>
<dbReference type="STRING" id="981085.W9REG2"/>
<dbReference type="PANTHER" id="PTHR11351:SF31">
    <property type="entry name" value="DESATURASE 1, ISOFORM A-RELATED"/>
    <property type="match status" value="1"/>
</dbReference>
<evidence type="ECO:0000256" key="8">
    <source>
        <dbReference type="ARBA" id="ARBA00023002"/>
    </source>
</evidence>
<keyword evidence="17" id="KW-1185">Reference proteome</keyword>
<keyword evidence="7 14" id="KW-1133">Transmembrane helix</keyword>
<dbReference type="CDD" id="cd03505">
    <property type="entry name" value="Delta9-FADS-like"/>
    <property type="match status" value="1"/>
</dbReference>
<protein>
    <submittedName>
        <fullName evidence="16">Palmitoyl-monogalactosyldiacylglycerol delta-7 desaturase</fullName>
    </submittedName>
</protein>
<evidence type="ECO:0000313" key="17">
    <source>
        <dbReference type="Proteomes" id="UP000030645"/>
    </source>
</evidence>
<evidence type="ECO:0000256" key="7">
    <source>
        <dbReference type="ARBA" id="ARBA00022989"/>
    </source>
</evidence>
<keyword evidence="5 13" id="KW-0812">Transmembrane</keyword>
<dbReference type="GO" id="GO:0005789">
    <property type="term" value="C:endoplasmic reticulum membrane"/>
    <property type="evidence" value="ECO:0007669"/>
    <property type="project" value="TreeGrafter"/>
</dbReference>
<evidence type="ECO:0000256" key="14">
    <source>
        <dbReference type="SAM" id="Phobius"/>
    </source>
</evidence>
<dbReference type="OrthoDB" id="10260134at2759"/>
<name>W9REG2_9ROSA</name>
<comment type="similarity">
    <text evidence="3 13">Belongs to the fatty acid desaturase type 1 family.</text>
</comment>
<keyword evidence="8 13" id="KW-0560">Oxidoreductase</keyword>
<dbReference type="eggNOG" id="KOG1600">
    <property type="taxonomic scope" value="Eukaryota"/>
</dbReference>
<dbReference type="KEGG" id="mnt:21408455"/>
<evidence type="ECO:0000313" key="16">
    <source>
        <dbReference type="EMBL" id="EXB67291.1"/>
    </source>
</evidence>
<proteinExistence type="inferred from homology"/>
<comment type="cofactor">
    <cofactor evidence="13">
        <name>Fe(2+)</name>
        <dbReference type="ChEBI" id="CHEBI:29033"/>
    </cofactor>
</comment>
<dbReference type="GO" id="GO:0042761">
    <property type="term" value="P:very long-chain fatty acid biosynthetic process"/>
    <property type="evidence" value="ECO:0007669"/>
    <property type="project" value="TreeGrafter"/>
</dbReference>
<dbReference type="GO" id="GO:0016717">
    <property type="term" value="F:oxidoreductase activity, acting on paired donors, with oxidation of a pair of donors resulting in the reduction of molecular oxygen to two molecules of water"/>
    <property type="evidence" value="ECO:0007669"/>
    <property type="project" value="InterPro"/>
</dbReference>
<evidence type="ECO:0000256" key="3">
    <source>
        <dbReference type="ARBA" id="ARBA00009295"/>
    </source>
</evidence>
<keyword evidence="6" id="KW-0276">Fatty acid metabolism</keyword>
<dbReference type="PANTHER" id="PTHR11351">
    <property type="entry name" value="ACYL-COA DESATURASE"/>
    <property type="match status" value="1"/>
</dbReference>
<evidence type="ECO:0000259" key="15">
    <source>
        <dbReference type="Pfam" id="PF00487"/>
    </source>
</evidence>
<evidence type="ECO:0000256" key="12">
    <source>
        <dbReference type="ARBA" id="ARBA00023160"/>
    </source>
</evidence>
<dbReference type="InterPro" id="IPR005804">
    <property type="entry name" value="FA_desaturase_dom"/>
</dbReference>
<comment type="subcellular location">
    <subcellularLocation>
        <location evidence="1">Membrane</location>
        <topology evidence="1">Multi-pass membrane protein</topology>
    </subcellularLocation>
</comment>
<evidence type="ECO:0000256" key="4">
    <source>
        <dbReference type="ARBA" id="ARBA00022516"/>
    </source>
</evidence>
<feature type="domain" description="Fatty acid desaturase" evidence="15">
    <location>
        <begin position="149"/>
        <end position="361"/>
    </location>
</feature>
<evidence type="ECO:0000256" key="6">
    <source>
        <dbReference type="ARBA" id="ARBA00022832"/>
    </source>
</evidence>
<dbReference type="PRINTS" id="PR00075">
    <property type="entry name" value="FACDDSATRASE"/>
</dbReference>
<gene>
    <name evidence="16" type="ORF">L484_025773</name>
</gene>
<evidence type="ECO:0000256" key="9">
    <source>
        <dbReference type="ARBA" id="ARBA00023004"/>
    </source>
</evidence>
<feature type="transmembrane region" description="Helical" evidence="14">
    <location>
        <begin position="121"/>
        <end position="142"/>
    </location>
</feature>
<organism evidence="16 17">
    <name type="scientific">Morus notabilis</name>
    <dbReference type="NCBI Taxonomy" id="981085"/>
    <lineage>
        <taxon>Eukaryota</taxon>
        <taxon>Viridiplantae</taxon>
        <taxon>Streptophyta</taxon>
        <taxon>Embryophyta</taxon>
        <taxon>Tracheophyta</taxon>
        <taxon>Spermatophyta</taxon>
        <taxon>Magnoliopsida</taxon>
        <taxon>eudicotyledons</taxon>
        <taxon>Gunneridae</taxon>
        <taxon>Pentapetalae</taxon>
        <taxon>rosids</taxon>
        <taxon>fabids</taxon>
        <taxon>Rosales</taxon>
        <taxon>Moraceae</taxon>
        <taxon>Moreae</taxon>
        <taxon>Morus</taxon>
    </lineage>
</organism>
<keyword evidence="4 13" id="KW-0444">Lipid biosynthesis</keyword>
<keyword evidence="11 14" id="KW-0472">Membrane</keyword>
<evidence type="ECO:0000256" key="2">
    <source>
        <dbReference type="ARBA" id="ARBA00005189"/>
    </source>
</evidence>
<accession>W9REG2</accession>
<keyword evidence="12 13" id="KW-0275">Fatty acid biosynthesis</keyword>
<comment type="pathway">
    <text evidence="2">Lipid metabolism.</text>
</comment>